<dbReference type="GO" id="GO:0016491">
    <property type="term" value="F:oxidoreductase activity"/>
    <property type="evidence" value="ECO:0007669"/>
    <property type="project" value="UniProtKB-KW"/>
</dbReference>
<dbReference type="SMART" id="SM00822">
    <property type="entry name" value="PKS_KR"/>
    <property type="match status" value="1"/>
</dbReference>
<evidence type="ECO:0000313" key="5">
    <source>
        <dbReference type="EMBL" id="CCD02613.1"/>
    </source>
</evidence>
<dbReference type="SUPFAM" id="SSF51735">
    <property type="entry name" value="NAD(P)-binding Rossmann-fold domains"/>
    <property type="match status" value="1"/>
</dbReference>
<evidence type="ECO:0000256" key="2">
    <source>
        <dbReference type="ARBA" id="ARBA00023002"/>
    </source>
</evidence>
<dbReference type="CDD" id="cd05233">
    <property type="entry name" value="SDR_c"/>
    <property type="match status" value="1"/>
</dbReference>
<dbReference type="PRINTS" id="PR00081">
    <property type="entry name" value="GDHRDH"/>
</dbReference>
<reference evidence="5 6" key="1">
    <citation type="journal article" date="2011" name="PLoS Genet.">
        <title>Azospirillum genomes reveal transition of bacteria from aquatic to terrestrial environments.</title>
        <authorList>
            <person name="Wisniewski-Dye F."/>
            <person name="Borziak K."/>
            <person name="Khalsa-Moyers G."/>
            <person name="Alexandre G."/>
            <person name="Sukharnikov L.O."/>
            <person name="Wuichet K."/>
            <person name="Hurst G.B."/>
            <person name="McDonald W.H."/>
            <person name="Robertson J.S."/>
            <person name="Barbe V."/>
            <person name="Calteau A."/>
            <person name="Rouy Z."/>
            <person name="Mangenot S."/>
            <person name="Prigent-Combaret C."/>
            <person name="Normand P."/>
            <person name="Boyer M."/>
            <person name="Siguier P."/>
            <person name="Dessaux Y."/>
            <person name="Elmerich C."/>
            <person name="Condemine G."/>
            <person name="Krishnen G."/>
            <person name="Kennedy I."/>
            <person name="Paterson A.H."/>
            <person name="Gonzalez V."/>
            <person name="Mavingui P."/>
            <person name="Zhulin I.B."/>
        </authorList>
    </citation>
    <scope>NUCLEOTIDE SEQUENCE [LARGE SCALE GENOMIC DNA]</scope>
    <source>
        <strain evidence="5 6">Sp245</strain>
    </source>
</reference>
<dbReference type="InterPro" id="IPR002347">
    <property type="entry name" value="SDR_fam"/>
</dbReference>
<dbReference type="RefSeq" id="WP_014199133.1">
    <property type="nucleotide sequence ID" value="NC_016595.1"/>
</dbReference>
<dbReference type="Gene3D" id="3.40.50.720">
    <property type="entry name" value="NAD(P)-binding Rossmann-like Domain"/>
    <property type="match status" value="1"/>
</dbReference>
<evidence type="ECO:0000256" key="1">
    <source>
        <dbReference type="ARBA" id="ARBA00006484"/>
    </source>
</evidence>
<dbReference type="InterPro" id="IPR051122">
    <property type="entry name" value="SDR_DHRS6-like"/>
</dbReference>
<organism evidence="5 6">
    <name type="scientific">Azospirillum baldaniorum</name>
    <dbReference type="NCBI Taxonomy" id="1064539"/>
    <lineage>
        <taxon>Bacteria</taxon>
        <taxon>Pseudomonadati</taxon>
        <taxon>Pseudomonadota</taxon>
        <taxon>Alphaproteobacteria</taxon>
        <taxon>Rhodospirillales</taxon>
        <taxon>Azospirillaceae</taxon>
        <taxon>Azospirillum</taxon>
    </lineage>
</organism>
<evidence type="ECO:0000259" key="4">
    <source>
        <dbReference type="SMART" id="SM00822"/>
    </source>
</evidence>
<dbReference type="EMBL" id="HE577330">
    <property type="protein sequence ID" value="CCD02613.1"/>
    <property type="molecule type" value="Genomic_DNA"/>
</dbReference>
<proteinExistence type="inferred from homology"/>
<dbReference type="InterPro" id="IPR057326">
    <property type="entry name" value="KR_dom"/>
</dbReference>
<evidence type="ECO:0000256" key="3">
    <source>
        <dbReference type="SAM" id="MobiDB-lite"/>
    </source>
</evidence>
<evidence type="ECO:0000313" key="6">
    <source>
        <dbReference type="Proteomes" id="UP000007319"/>
    </source>
</evidence>
<comment type="similarity">
    <text evidence="1">Belongs to the short-chain dehydrogenases/reductases (SDR) family.</text>
</comment>
<name>A0A9P1JZ81_9PROT</name>
<geneLocation type="plasmid" evidence="5 6">
    <name>AZOBR_p3</name>
</geneLocation>
<dbReference type="Pfam" id="PF13561">
    <property type="entry name" value="adh_short_C2"/>
    <property type="match status" value="1"/>
</dbReference>
<gene>
    <name evidence="5" type="ORF">AZOBR_p330014</name>
</gene>
<sequence>MAERPAVGRPEVGRPEVERPASPGRALVTGVSSGIGAAIAARLLDDGWEVVGLSRTAPAIDHPALRFVAVDLMDAEALADALAGLPPVRAVVHAAGILRVGRLGETDSATADARAMWRLHVEAATQLVEHAVPAMEEGGRVVLIGSRTSDGSAGRGQYAASKAALSGLARSWAIEQAPRGVTVNIVAPGATDTPMLADPNRAGVQPKRPPIGRFVKPEEVAALTAFLLSDAAASITGQRIVVCGGASLV</sequence>
<dbReference type="PANTHER" id="PTHR43477:SF1">
    <property type="entry name" value="DIHYDROANTICAPSIN 7-DEHYDROGENASE"/>
    <property type="match status" value="1"/>
</dbReference>
<keyword evidence="5" id="KW-0614">Plasmid</keyword>
<dbReference type="InterPro" id="IPR036291">
    <property type="entry name" value="NAD(P)-bd_dom_sf"/>
</dbReference>
<keyword evidence="2" id="KW-0560">Oxidoreductase</keyword>
<accession>A0A9P1JZ81</accession>
<keyword evidence="6" id="KW-1185">Reference proteome</keyword>
<dbReference type="Proteomes" id="UP000007319">
    <property type="component" value="Plasmid AZOBR_p3"/>
</dbReference>
<protein>
    <submittedName>
        <fullName evidence="5">Short-chain dehydrogenase/reductase</fullName>
    </submittedName>
</protein>
<feature type="region of interest" description="Disordered" evidence="3">
    <location>
        <begin position="1"/>
        <end position="25"/>
    </location>
</feature>
<dbReference type="PANTHER" id="PTHR43477">
    <property type="entry name" value="DIHYDROANTICAPSIN 7-DEHYDROGENASE"/>
    <property type="match status" value="1"/>
</dbReference>
<feature type="domain" description="Ketoreductase" evidence="4">
    <location>
        <begin position="24"/>
        <end position="191"/>
    </location>
</feature>
<dbReference type="AlphaFoldDB" id="A0A9P1JZ81"/>
<dbReference type="KEGG" id="abs:AZOBR_p330014"/>